<sequence length="334" mass="39908">MERKSAKLKTQKEFKLLKKELAKVKKERDILIKCSQYISAPKKARFEFIKHNVAYFRVKDMCRILGVSKSGYYKWLLRTPSKRELSNQLLLEEITKIHFQNNKRYGSPRIAKELKALRFHASEKLIRKLMKSASLESVFKRKFRITTNSSHKFPIVENKLQRSFQVQRENEVWVSDITYVWAGKRWLYFTVIIDLYDRKVVGWSLSTTLKTRYTTVEAFKKAITNRPIRENSSLIFHSDRGIQYACKEFVEELRQYKSVSRSMSRKGDCWDNAVSESFFKTIKTELVYQNSYQNKHQAEISIAYYIENFYNVKRRHSFLDNRNIFENNQLLKHA</sequence>
<evidence type="ECO:0000313" key="2">
    <source>
        <dbReference type="EMBL" id="RYJ44841.1"/>
    </source>
</evidence>
<evidence type="ECO:0000313" key="3">
    <source>
        <dbReference type="Proteomes" id="UP000289775"/>
    </source>
</evidence>
<dbReference type="PROSITE" id="PS50994">
    <property type="entry name" value="INTEGRASE"/>
    <property type="match status" value="1"/>
</dbReference>
<protein>
    <submittedName>
        <fullName evidence="2">Transposase-like</fullName>
    </submittedName>
</protein>
<dbReference type="InterPro" id="IPR012337">
    <property type="entry name" value="RNaseH-like_sf"/>
</dbReference>
<evidence type="ECO:0000259" key="1">
    <source>
        <dbReference type="PROSITE" id="PS50994"/>
    </source>
</evidence>
<gene>
    <name evidence="2" type="ORF">NU09_0475</name>
</gene>
<dbReference type="Gene3D" id="3.30.420.10">
    <property type="entry name" value="Ribonuclease H-like superfamily/Ribonuclease H"/>
    <property type="match status" value="1"/>
</dbReference>
<dbReference type="GO" id="GO:0003676">
    <property type="term" value="F:nucleic acid binding"/>
    <property type="evidence" value="ECO:0007669"/>
    <property type="project" value="InterPro"/>
</dbReference>
<dbReference type="PANTHER" id="PTHR46889:SF4">
    <property type="entry name" value="TRANSPOSASE INSO FOR INSERTION SEQUENCE ELEMENT IS911B-RELATED"/>
    <property type="match status" value="1"/>
</dbReference>
<dbReference type="InterPro" id="IPR050900">
    <property type="entry name" value="Transposase_IS3/IS150/IS904"/>
</dbReference>
<dbReference type="OrthoDB" id="9815231at2"/>
<dbReference type="NCBIfam" id="NF033516">
    <property type="entry name" value="transpos_IS3"/>
    <property type="match status" value="1"/>
</dbReference>
<organism evidence="2 3">
    <name type="scientific">Flavobacterium beibuense</name>
    <dbReference type="NCBI Taxonomy" id="657326"/>
    <lineage>
        <taxon>Bacteria</taxon>
        <taxon>Pseudomonadati</taxon>
        <taxon>Bacteroidota</taxon>
        <taxon>Flavobacteriia</taxon>
        <taxon>Flavobacteriales</taxon>
        <taxon>Flavobacteriaceae</taxon>
        <taxon>Flavobacterium</taxon>
    </lineage>
</organism>
<dbReference type="RefSeq" id="WP_129749656.1">
    <property type="nucleotide sequence ID" value="NZ_JUIW01000002.1"/>
</dbReference>
<dbReference type="InterPro" id="IPR036397">
    <property type="entry name" value="RNaseH_sf"/>
</dbReference>
<comment type="caution">
    <text evidence="2">The sequence shown here is derived from an EMBL/GenBank/DDBJ whole genome shotgun (WGS) entry which is preliminary data.</text>
</comment>
<keyword evidence="3" id="KW-1185">Reference proteome</keyword>
<dbReference type="PANTHER" id="PTHR46889">
    <property type="entry name" value="TRANSPOSASE INSF FOR INSERTION SEQUENCE IS3B-RELATED"/>
    <property type="match status" value="1"/>
</dbReference>
<accession>A0A444WG46</accession>
<dbReference type="SUPFAM" id="SSF53098">
    <property type="entry name" value="Ribonuclease H-like"/>
    <property type="match status" value="1"/>
</dbReference>
<dbReference type="InterPro" id="IPR001584">
    <property type="entry name" value="Integrase_cat-core"/>
</dbReference>
<dbReference type="AlphaFoldDB" id="A0A444WG46"/>
<dbReference type="EMBL" id="JUIW01000002">
    <property type="protein sequence ID" value="RYJ44841.1"/>
    <property type="molecule type" value="Genomic_DNA"/>
</dbReference>
<proteinExistence type="predicted"/>
<dbReference type="InterPro" id="IPR048020">
    <property type="entry name" value="Transpos_IS3"/>
</dbReference>
<dbReference type="Proteomes" id="UP000289775">
    <property type="component" value="Unassembled WGS sequence"/>
</dbReference>
<dbReference type="Pfam" id="PF13276">
    <property type="entry name" value="HTH_21"/>
    <property type="match status" value="1"/>
</dbReference>
<name>A0A444WG46_9FLAO</name>
<reference evidence="2 3" key="1">
    <citation type="submission" date="2014-12" db="EMBL/GenBank/DDBJ databases">
        <title>Genome sequence of Flavobacterium beibuense RSKm HC5.</title>
        <authorList>
            <person name="Kim J.F."/>
            <person name="Song J.Y."/>
            <person name="Kwak M.-J."/>
            <person name="Lee S.-W."/>
        </authorList>
    </citation>
    <scope>NUCLEOTIDE SEQUENCE [LARGE SCALE GENOMIC DNA]</scope>
    <source>
        <strain evidence="2 3">RSKm HC5</strain>
    </source>
</reference>
<dbReference type="InterPro" id="IPR025948">
    <property type="entry name" value="HTH-like_dom"/>
</dbReference>
<dbReference type="Pfam" id="PF13333">
    <property type="entry name" value="rve_2"/>
    <property type="match status" value="1"/>
</dbReference>
<dbReference type="Pfam" id="PF00665">
    <property type="entry name" value="rve"/>
    <property type="match status" value="1"/>
</dbReference>
<feature type="domain" description="Integrase catalytic" evidence="1">
    <location>
        <begin position="165"/>
        <end position="317"/>
    </location>
</feature>
<dbReference type="GO" id="GO:0015074">
    <property type="term" value="P:DNA integration"/>
    <property type="evidence" value="ECO:0007669"/>
    <property type="project" value="InterPro"/>
</dbReference>